<proteinExistence type="predicted"/>
<accession>A0ABN8NH36</accession>
<gene>
    <name evidence="2" type="ORF">PLOB_00013721</name>
</gene>
<feature type="region of interest" description="Disordered" evidence="1">
    <location>
        <begin position="1"/>
        <end position="21"/>
    </location>
</feature>
<evidence type="ECO:0000313" key="2">
    <source>
        <dbReference type="EMBL" id="CAH3105517.1"/>
    </source>
</evidence>
<organism evidence="2 3">
    <name type="scientific">Porites lobata</name>
    <dbReference type="NCBI Taxonomy" id="104759"/>
    <lineage>
        <taxon>Eukaryota</taxon>
        <taxon>Metazoa</taxon>
        <taxon>Cnidaria</taxon>
        <taxon>Anthozoa</taxon>
        <taxon>Hexacorallia</taxon>
        <taxon>Scleractinia</taxon>
        <taxon>Fungiina</taxon>
        <taxon>Poritidae</taxon>
        <taxon>Porites</taxon>
    </lineage>
</organism>
<sequence length="64" mass="7395">ESQESPLPPRKRQVLPDHKEKHNNLPCKKVFKITINVLPRSLTRICSQLICVSVISSVYTKPIW</sequence>
<evidence type="ECO:0000313" key="3">
    <source>
        <dbReference type="Proteomes" id="UP001159405"/>
    </source>
</evidence>
<comment type="caution">
    <text evidence="2">The sequence shown here is derived from an EMBL/GenBank/DDBJ whole genome shotgun (WGS) entry which is preliminary data.</text>
</comment>
<dbReference type="EMBL" id="CALNXK010000018">
    <property type="protein sequence ID" value="CAH3105517.1"/>
    <property type="molecule type" value="Genomic_DNA"/>
</dbReference>
<keyword evidence="3" id="KW-1185">Reference proteome</keyword>
<protein>
    <submittedName>
        <fullName evidence="2">Uncharacterized protein</fullName>
    </submittedName>
</protein>
<reference evidence="2 3" key="1">
    <citation type="submission" date="2022-05" db="EMBL/GenBank/DDBJ databases">
        <authorList>
            <consortium name="Genoscope - CEA"/>
            <person name="William W."/>
        </authorList>
    </citation>
    <scope>NUCLEOTIDE SEQUENCE [LARGE SCALE GENOMIC DNA]</scope>
</reference>
<dbReference type="Proteomes" id="UP001159405">
    <property type="component" value="Unassembled WGS sequence"/>
</dbReference>
<evidence type="ECO:0000256" key="1">
    <source>
        <dbReference type="SAM" id="MobiDB-lite"/>
    </source>
</evidence>
<name>A0ABN8NH36_9CNID</name>
<feature type="non-terminal residue" evidence="2">
    <location>
        <position position="1"/>
    </location>
</feature>